<dbReference type="EMBL" id="UGOD01000001">
    <property type="protein sequence ID" value="STX50718.1"/>
    <property type="molecule type" value="Genomic_DNA"/>
</dbReference>
<evidence type="ECO:0000313" key="2">
    <source>
        <dbReference type="EMBL" id="STX50718.1"/>
    </source>
</evidence>
<name>A0A378JJ44_9GAMM</name>
<proteinExistence type="predicted"/>
<sequence length="387" mass="44485">MSRLQDFMSKLGHVIIHYAEAQPPKTSYPADEILAKPHDEMIKELINIIDTKVKYDTRRPCLDYFLYVIKELKKVCEQDAPLNEQEIASIKSVLNNFLITLFELLDISKTDEIELKYNNITKNTPRFISNWTFSKTSKLSGMGTIVTDYLINNISAKSNEEVSAYIEKLVSEHQGILMVPVLTKQQSQFQEEIHSLNLALKNTVESNEKLQLSLTQEEEKSKELQKTINFFETTQLDDKKTNLAKDETISSLTNQIKMLKEELEAAKQQIHNLEDIQHKSQRKIGKLEEENRELKAKHLDEQNFAQKEIDDLDIKQPEEEKITSKLEEKKQQPNLPFYNRLILPTAPSFFQTNTSGIFGRNYLGNPTTGALPRSSTFSPGNSNTDTQ</sequence>
<keyword evidence="3" id="KW-1185">Reference proteome</keyword>
<evidence type="ECO:0000256" key="1">
    <source>
        <dbReference type="SAM" id="Coils"/>
    </source>
</evidence>
<organism evidence="2 3">
    <name type="scientific">Legionella busanensis</name>
    <dbReference type="NCBI Taxonomy" id="190655"/>
    <lineage>
        <taxon>Bacteria</taxon>
        <taxon>Pseudomonadati</taxon>
        <taxon>Pseudomonadota</taxon>
        <taxon>Gammaproteobacteria</taxon>
        <taxon>Legionellales</taxon>
        <taxon>Legionellaceae</taxon>
        <taxon>Legionella</taxon>
    </lineage>
</organism>
<reference evidence="2 3" key="1">
    <citation type="submission" date="2018-06" db="EMBL/GenBank/DDBJ databases">
        <authorList>
            <consortium name="Pathogen Informatics"/>
            <person name="Doyle S."/>
        </authorList>
    </citation>
    <scope>NUCLEOTIDE SEQUENCE [LARGE SCALE GENOMIC DNA]</scope>
    <source>
        <strain evidence="2 3">NCTC13316</strain>
    </source>
</reference>
<evidence type="ECO:0000313" key="3">
    <source>
        <dbReference type="Proteomes" id="UP000254794"/>
    </source>
</evidence>
<keyword evidence="1" id="KW-0175">Coiled coil</keyword>
<dbReference type="OrthoDB" id="5654082at2"/>
<accession>A0A378JJ44</accession>
<dbReference type="Proteomes" id="UP000254794">
    <property type="component" value="Unassembled WGS sequence"/>
</dbReference>
<dbReference type="RefSeq" id="WP_115330415.1">
    <property type="nucleotide sequence ID" value="NZ_CAAAHP010000004.1"/>
</dbReference>
<protein>
    <submittedName>
        <fullName evidence="2">Uncharacterized protein</fullName>
    </submittedName>
</protein>
<dbReference type="AlphaFoldDB" id="A0A378JJ44"/>
<gene>
    <name evidence="2" type="ORF">NCTC13316_00804</name>
</gene>
<feature type="coiled-coil region" evidence="1">
    <location>
        <begin position="200"/>
        <end position="297"/>
    </location>
</feature>